<reference evidence="1 2" key="1">
    <citation type="submission" date="2017-06" db="EMBL/GenBank/DDBJ databases">
        <title>Complete genome of Francisella halioticida.</title>
        <authorList>
            <person name="Sjodin A."/>
        </authorList>
    </citation>
    <scope>NUCLEOTIDE SEQUENCE [LARGE SCALE GENOMIC DNA]</scope>
    <source>
        <strain evidence="1 2">DSM 23729</strain>
    </source>
</reference>
<organism evidence="1 2">
    <name type="scientific">Francisella halioticida</name>
    <dbReference type="NCBI Taxonomy" id="549298"/>
    <lineage>
        <taxon>Bacteria</taxon>
        <taxon>Pseudomonadati</taxon>
        <taxon>Pseudomonadota</taxon>
        <taxon>Gammaproteobacteria</taxon>
        <taxon>Thiotrichales</taxon>
        <taxon>Francisellaceae</taxon>
        <taxon>Francisella</taxon>
    </lineage>
</organism>
<proteinExistence type="predicted"/>
<name>A0ABN5AZQ6_9GAMM</name>
<sequence>MLGTLFLGTITFSSIYAADATLNVNDLNCLRVEKQFSEQYNNICLPSKKPESCSEESYNKLKYSIKECNFKLIGSLRAAL</sequence>
<evidence type="ECO:0000313" key="1">
    <source>
        <dbReference type="EMBL" id="ASG67672.1"/>
    </source>
</evidence>
<evidence type="ECO:0000313" key="2">
    <source>
        <dbReference type="Proteomes" id="UP000249910"/>
    </source>
</evidence>
<keyword evidence="2" id="KW-1185">Reference proteome</keyword>
<dbReference type="Proteomes" id="UP000249910">
    <property type="component" value="Chromosome"/>
</dbReference>
<protein>
    <submittedName>
        <fullName evidence="1">Uncharacterized protein</fullName>
    </submittedName>
</protein>
<accession>A0ABN5AZQ6</accession>
<gene>
    <name evidence="1" type="ORF">CDV26_04045</name>
</gene>
<dbReference type="EMBL" id="CP022132">
    <property type="protein sequence ID" value="ASG67672.1"/>
    <property type="molecule type" value="Genomic_DNA"/>
</dbReference>